<reference evidence="2 3" key="1">
    <citation type="journal article" date="2021" name="Nat. Commun.">
        <title>Genetic determinants of endophytism in the Arabidopsis root mycobiome.</title>
        <authorList>
            <person name="Mesny F."/>
            <person name="Miyauchi S."/>
            <person name="Thiergart T."/>
            <person name="Pickel B."/>
            <person name="Atanasova L."/>
            <person name="Karlsson M."/>
            <person name="Huettel B."/>
            <person name="Barry K.W."/>
            <person name="Haridas S."/>
            <person name="Chen C."/>
            <person name="Bauer D."/>
            <person name="Andreopoulos W."/>
            <person name="Pangilinan J."/>
            <person name="LaButti K."/>
            <person name="Riley R."/>
            <person name="Lipzen A."/>
            <person name="Clum A."/>
            <person name="Drula E."/>
            <person name="Henrissat B."/>
            <person name="Kohler A."/>
            <person name="Grigoriev I.V."/>
            <person name="Martin F.M."/>
            <person name="Hacquard S."/>
        </authorList>
    </citation>
    <scope>NUCLEOTIDE SEQUENCE [LARGE SCALE GENOMIC DNA]</scope>
    <source>
        <strain evidence="2 3">MPI-SDFR-AT-0080</strain>
    </source>
</reference>
<keyword evidence="3" id="KW-1185">Reference proteome</keyword>
<name>A0ABQ8G769_9PEZI</name>
<feature type="region of interest" description="Disordered" evidence="1">
    <location>
        <begin position="107"/>
        <end position="127"/>
    </location>
</feature>
<dbReference type="Proteomes" id="UP000774617">
    <property type="component" value="Unassembled WGS sequence"/>
</dbReference>
<sequence length="172" mass="18207">MRGDFSSTGSVACVILALLLKPLTWILFSSLCGPLLDGCAMQQRGSDLALCVAWAGSGHVAGVPSPATRGAQGAFPGRIALFGRFSLLSRPGSEGFWSGAEKRRAGHWTGGEKGYSRGPQQRRAHHSERWGLTSRLVLSLSASRPADCVTAPFVSPGIALLHVLRSRPSALR</sequence>
<proteinExistence type="predicted"/>
<evidence type="ECO:0000313" key="3">
    <source>
        <dbReference type="Proteomes" id="UP000774617"/>
    </source>
</evidence>
<gene>
    <name evidence="2" type="ORF">B0J12DRAFT_138732</name>
</gene>
<evidence type="ECO:0008006" key="4">
    <source>
        <dbReference type="Google" id="ProtNLM"/>
    </source>
</evidence>
<dbReference type="EMBL" id="JAGTJR010000017">
    <property type="protein sequence ID" value="KAH7046771.1"/>
    <property type="molecule type" value="Genomic_DNA"/>
</dbReference>
<accession>A0ABQ8G769</accession>
<protein>
    <recommendedName>
        <fullName evidence="4">Secreted protein</fullName>
    </recommendedName>
</protein>
<organism evidence="2 3">
    <name type="scientific">Macrophomina phaseolina</name>
    <dbReference type="NCBI Taxonomy" id="35725"/>
    <lineage>
        <taxon>Eukaryota</taxon>
        <taxon>Fungi</taxon>
        <taxon>Dikarya</taxon>
        <taxon>Ascomycota</taxon>
        <taxon>Pezizomycotina</taxon>
        <taxon>Dothideomycetes</taxon>
        <taxon>Dothideomycetes incertae sedis</taxon>
        <taxon>Botryosphaeriales</taxon>
        <taxon>Botryosphaeriaceae</taxon>
        <taxon>Macrophomina</taxon>
    </lineage>
</organism>
<evidence type="ECO:0000256" key="1">
    <source>
        <dbReference type="SAM" id="MobiDB-lite"/>
    </source>
</evidence>
<evidence type="ECO:0000313" key="2">
    <source>
        <dbReference type="EMBL" id="KAH7046771.1"/>
    </source>
</evidence>
<comment type="caution">
    <text evidence="2">The sequence shown here is derived from an EMBL/GenBank/DDBJ whole genome shotgun (WGS) entry which is preliminary data.</text>
</comment>